<keyword evidence="2" id="KW-0285">Flavoprotein</keyword>
<evidence type="ECO:0000259" key="6">
    <source>
        <dbReference type="PROSITE" id="PS51387"/>
    </source>
</evidence>
<dbReference type="Gene3D" id="3.30.465.10">
    <property type="match status" value="1"/>
</dbReference>
<evidence type="ECO:0000256" key="2">
    <source>
        <dbReference type="ARBA" id="ARBA00022630"/>
    </source>
</evidence>
<reference evidence="7 8" key="1">
    <citation type="journal article" date="2024" name="J. Plant Pathol.">
        <title>Sequence and assembly of the genome of Seiridium unicorne, isolate CBS 538.82, causal agent of cypress canker disease.</title>
        <authorList>
            <person name="Scali E."/>
            <person name="Rocca G.D."/>
            <person name="Danti R."/>
            <person name="Garbelotto M."/>
            <person name="Barberini S."/>
            <person name="Baroncelli R."/>
            <person name="Emiliani G."/>
        </authorList>
    </citation>
    <scope>NUCLEOTIDE SEQUENCE [LARGE SCALE GENOMIC DNA]</scope>
    <source>
        <strain evidence="7 8">BM-138-508</strain>
    </source>
</reference>
<dbReference type="InterPro" id="IPR006094">
    <property type="entry name" value="Oxid_FAD_bind_N"/>
</dbReference>
<accession>A0ABR2UJQ8</accession>
<sequence>MRPSDVQKVLALAHAPNITKIFGPSLSADAGIYLASDANYSVQVSQRWSIHAAPSYIGTIKPATIEDVQNIVKIAPKHDIPFLVTGGGHGISSHLASLQDGLQIDLANFNSVEFDASTAQLTVGGAAKFSQINDILYDSGYQFPIGTAPCVGILGATLGGGVSANQGRFGLLVDLLESVEIVTPSGDAVNASRTENSDLFWGLRGAGANFGIVTSAVFKVPKAVNNGNVVNANYFFPAHQVGSVFKVLRSLDSEFPEDLALNIFTSYDPKSDQIFMLLNVNYYGPTAEASPYLEKFDALEPLRSEILTVPWTHVFETSYFGVDDTKACGRRQHINMYSIAARKTDALALESFANDLLDFSRTNNNITTSLVVHRFATQAVLRVPDEDSAYPYRNVQMHIQLEAELHDGRQDHDVDVFLQPARAKLNEGNGFDSKSVYVNFAHGDEGAETWYGVRKLEKLGRLKSKWDPNDLFSFYNPVPPRSS</sequence>
<evidence type="ECO:0000256" key="1">
    <source>
        <dbReference type="ARBA" id="ARBA00005466"/>
    </source>
</evidence>
<dbReference type="Proteomes" id="UP001408356">
    <property type="component" value="Unassembled WGS sequence"/>
</dbReference>
<gene>
    <name evidence="7" type="ORF">SUNI508_10786</name>
</gene>
<dbReference type="InterPro" id="IPR050416">
    <property type="entry name" value="FAD-linked_Oxidoreductase"/>
</dbReference>
<dbReference type="Pfam" id="PF08031">
    <property type="entry name" value="BBE"/>
    <property type="match status" value="1"/>
</dbReference>
<dbReference type="Pfam" id="PF01565">
    <property type="entry name" value="FAD_binding_4"/>
    <property type="match status" value="1"/>
</dbReference>
<dbReference type="PANTHER" id="PTHR42973:SF32">
    <property type="entry name" value="FAD-LINKED OXIDOREDUCTASE AFOF"/>
    <property type="match status" value="1"/>
</dbReference>
<protein>
    <submittedName>
        <fullName evidence="7">FAD-binding PCMH-type domain-containing protein</fullName>
    </submittedName>
</protein>
<evidence type="ECO:0000313" key="8">
    <source>
        <dbReference type="Proteomes" id="UP001408356"/>
    </source>
</evidence>
<name>A0ABR2UJQ8_9PEZI</name>
<keyword evidence="5" id="KW-0560">Oxidoreductase</keyword>
<evidence type="ECO:0000256" key="5">
    <source>
        <dbReference type="ARBA" id="ARBA00023002"/>
    </source>
</evidence>
<dbReference type="InterPro" id="IPR012951">
    <property type="entry name" value="BBE"/>
</dbReference>
<comment type="similarity">
    <text evidence="1">Belongs to the oxygen-dependent FAD-linked oxidoreductase family.</text>
</comment>
<keyword evidence="4" id="KW-0274">FAD</keyword>
<keyword evidence="3" id="KW-0732">Signal</keyword>
<evidence type="ECO:0000256" key="4">
    <source>
        <dbReference type="ARBA" id="ARBA00022827"/>
    </source>
</evidence>
<evidence type="ECO:0000256" key="3">
    <source>
        <dbReference type="ARBA" id="ARBA00022729"/>
    </source>
</evidence>
<organism evidence="7 8">
    <name type="scientific">Seiridium unicorne</name>
    <dbReference type="NCBI Taxonomy" id="138068"/>
    <lineage>
        <taxon>Eukaryota</taxon>
        <taxon>Fungi</taxon>
        <taxon>Dikarya</taxon>
        <taxon>Ascomycota</taxon>
        <taxon>Pezizomycotina</taxon>
        <taxon>Sordariomycetes</taxon>
        <taxon>Xylariomycetidae</taxon>
        <taxon>Amphisphaeriales</taxon>
        <taxon>Sporocadaceae</taxon>
        <taxon>Seiridium</taxon>
    </lineage>
</organism>
<dbReference type="InterPro" id="IPR016169">
    <property type="entry name" value="FAD-bd_PCMH_sub2"/>
</dbReference>
<dbReference type="SUPFAM" id="SSF56176">
    <property type="entry name" value="FAD-binding/transporter-associated domain-like"/>
    <property type="match status" value="1"/>
</dbReference>
<dbReference type="EMBL" id="JARVKF010000421">
    <property type="protein sequence ID" value="KAK9414843.1"/>
    <property type="molecule type" value="Genomic_DNA"/>
</dbReference>
<proteinExistence type="inferred from homology"/>
<comment type="caution">
    <text evidence="7">The sequence shown here is derived from an EMBL/GenBank/DDBJ whole genome shotgun (WGS) entry which is preliminary data.</text>
</comment>
<dbReference type="InterPro" id="IPR036318">
    <property type="entry name" value="FAD-bd_PCMH-like_sf"/>
</dbReference>
<evidence type="ECO:0000313" key="7">
    <source>
        <dbReference type="EMBL" id="KAK9414843.1"/>
    </source>
</evidence>
<dbReference type="Gene3D" id="3.40.462.20">
    <property type="match status" value="1"/>
</dbReference>
<keyword evidence="8" id="KW-1185">Reference proteome</keyword>
<dbReference type="PANTHER" id="PTHR42973">
    <property type="entry name" value="BINDING OXIDOREDUCTASE, PUTATIVE (AFU_ORTHOLOGUE AFUA_1G17690)-RELATED"/>
    <property type="match status" value="1"/>
</dbReference>
<dbReference type="PROSITE" id="PS51387">
    <property type="entry name" value="FAD_PCMH"/>
    <property type="match status" value="1"/>
</dbReference>
<feature type="domain" description="FAD-binding PCMH-type" evidence="6">
    <location>
        <begin position="49"/>
        <end position="223"/>
    </location>
</feature>
<dbReference type="InterPro" id="IPR016166">
    <property type="entry name" value="FAD-bd_PCMH"/>
</dbReference>